<dbReference type="PROSITE" id="PS51257">
    <property type="entry name" value="PROKAR_LIPOPROTEIN"/>
    <property type="match status" value="1"/>
</dbReference>
<gene>
    <name evidence="2" type="ORF">GJV76_10845</name>
</gene>
<evidence type="ECO:0000313" key="3">
    <source>
        <dbReference type="Proteomes" id="UP000438760"/>
    </source>
</evidence>
<protein>
    <recommendedName>
        <fullName evidence="4">Lipocalin-like domain-containing protein</fullName>
    </recommendedName>
</protein>
<proteinExistence type="predicted"/>
<sequence>MKKTLLILSLFTLSFFGTACSSDDNSSKDTEQVVKPDPGKQENLLVGTWQIKTIHFTKFVEEGIPASDACMIEGLTGYEFKKDKTFVFLAGENSAFDPSAKKYWEWSANENSFEIKQLNIAMPPYNFGLTTLDLKVEKSGDTHTMSFKAELANGSQADFVLEKTKVDPSIASKITLPNGDVFSCGLFSDPVIKKSDLLNSTWVLEKGQEVFKQTFDTSIEVTQSDRAKSVLVYSFLQADKSLFKYTFPMGVISAKEDTWTWDDKQKSFKTAYHTENSFAKSDMRFTVLVKKISDSKLEFTFTDDKGTNLKRTFVKYDTFISTTDQLDGINEVLNEIVAAGEKK</sequence>
<dbReference type="RefSeq" id="WP_155092640.1">
    <property type="nucleotide sequence ID" value="NZ_WMJX01000024.1"/>
</dbReference>
<evidence type="ECO:0008006" key="4">
    <source>
        <dbReference type="Google" id="ProtNLM"/>
    </source>
</evidence>
<dbReference type="OrthoDB" id="1435261at2"/>
<dbReference type="EMBL" id="WMJX01000024">
    <property type="protein sequence ID" value="MTG98617.1"/>
    <property type="molecule type" value="Genomic_DNA"/>
</dbReference>
<reference evidence="2 3" key="1">
    <citation type="submission" date="2019-11" db="EMBL/GenBank/DDBJ databases">
        <title>Genome of Strain BIT-d1.</title>
        <authorList>
            <person name="Yang Y."/>
        </authorList>
    </citation>
    <scope>NUCLEOTIDE SEQUENCE [LARGE SCALE GENOMIC DNA]</scope>
    <source>
        <strain evidence="2 3">BIT-d1</strain>
    </source>
</reference>
<accession>A0A6I3LLQ3</accession>
<name>A0A6I3LLQ3_9FLAO</name>
<evidence type="ECO:0000313" key="2">
    <source>
        <dbReference type="EMBL" id="MTG98617.1"/>
    </source>
</evidence>
<dbReference type="AlphaFoldDB" id="A0A6I3LLQ3"/>
<evidence type="ECO:0000256" key="1">
    <source>
        <dbReference type="SAM" id="SignalP"/>
    </source>
</evidence>
<keyword evidence="3" id="KW-1185">Reference proteome</keyword>
<comment type="caution">
    <text evidence="2">The sequence shown here is derived from an EMBL/GenBank/DDBJ whole genome shotgun (WGS) entry which is preliminary data.</text>
</comment>
<organism evidence="2 3">
    <name type="scientific">Myroides albus</name>
    <dbReference type="NCBI Taxonomy" id="2562892"/>
    <lineage>
        <taxon>Bacteria</taxon>
        <taxon>Pseudomonadati</taxon>
        <taxon>Bacteroidota</taxon>
        <taxon>Flavobacteriia</taxon>
        <taxon>Flavobacteriales</taxon>
        <taxon>Flavobacteriaceae</taxon>
        <taxon>Myroides</taxon>
    </lineage>
</organism>
<feature type="chain" id="PRO_5026154527" description="Lipocalin-like domain-containing protein" evidence="1">
    <location>
        <begin position="22"/>
        <end position="343"/>
    </location>
</feature>
<dbReference type="Proteomes" id="UP000438760">
    <property type="component" value="Unassembled WGS sequence"/>
</dbReference>
<feature type="signal peptide" evidence="1">
    <location>
        <begin position="1"/>
        <end position="21"/>
    </location>
</feature>
<keyword evidence="1" id="KW-0732">Signal</keyword>